<evidence type="ECO:0000313" key="2">
    <source>
        <dbReference type="EMBL" id="MTS52354.1"/>
    </source>
</evidence>
<protein>
    <submittedName>
        <fullName evidence="1">Uncharacterized protein</fullName>
    </submittedName>
</protein>
<comment type="caution">
    <text evidence="1">The sequence shown here is derived from an EMBL/GenBank/DDBJ whole genome shotgun (WGS) entry which is preliminary data.</text>
</comment>
<sequence>MNKREDEEKMKRTGDLFEDLSAELGCIYISDLRLPPYREIACQSLISGQFSGYPVSMWRDMLNYLDVESSAEVENEEQAKSTLSFI</sequence>
<dbReference type="Proteomes" id="UP000449193">
    <property type="component" value="Unassembled WGS sequence"/>
</dbReference>
<gene>
    <name evidence="2" type="ORF">GMD52_12500</name>
    <name evidence="1" type="ORF">TQ39_14510</name>
</gene>
<name>A0A0D8IXI6_9FIRM</name>
<dbReference type="EMBL" id="WMZR01000017">
    <property type="protein sequence ID" value="MTS52354.1"/>
    <property type="molecule type" value="Genomic_DNA"/>
</dbReference>
<dbReference type="RefSeq" id="WP_050006034.1">
    <property type="nucleotide sequence ID" value="NZ_CAUBBA010000027.1"/>
</dbReference>
<keyword evidence="3" id="KW-1185">Reference proteome</keyword>
<proteinExistence type="predicted"/>
<reference evidence="1" key="1">
    <citation type="submission" date="2015-02" db="EMBL/GenBank/DDBJ databases">
        <title>A novel member of the family Ruminococcaceae isolated from human feces.</title>
        <authorList>
            <person name="Shkoporov A.N."/>
            <person name="Chaplin A.V."/>
            <person name="Motuzova O.V."/>
            <person name="Kafarskaia L.I."/>
            <person name="Khokhlova E.V."/>
            <person name="Efimov B.A."/>
        </authorList>
    </citation>
    <scope>NUCLEOTIDE SEQUENCE [LARGE SCALE GENOMIC DNA]</scope>
    <source>
        <strain evidence="1">585-1</strain>
    </source>
</reference>
<evidence type="ECO:0000313" key="3">
    <source>
        <dbReference type="Proteomes" id="UP000032483"/>
    </source>
</evidence>
<dbReference type="GeneID" id="42857780"/>
<accession>A0A0D8IXI6</accession>
<dbReference type="AlphaFoldDB" id="A0A0D8IXI6"/>
<reference evidence="2 4" key="2">
    <citation type="journal article" date="2019" name="Nat. Med.">
        <title>A library of human gut bacterial isolates paired with longitudinal multiomics data enables mechanistic microbiome research.</title>
        <authorList>
            <person name="Poyet M."/>
            <person name="Groussin M."/>
            <person name="Gibbons S.M."/>
            <person name="Avila-Pacheco J."/>
            <person name="Jiang X."/>
            <person name="Kearney S.M."/>
            <person name="Perrotta A.R."/>
            <person name="Berdy B."/>
            <person name="Zhao S."/>
            <person name="Lieberman T.D."/>
            <person name="Swanson P.K."/>
            <person name="Smith M."/>
            <person name="Roesemann S."/>
            <person name="Alexander J.E."/>
            <person name="Rich S.A."/>
            <person name="Livny J."/>
            <person name="Vlamakis H."/>
            <person name="Clish C."/>
            <person name="Bullock K."/>
            <person name="Deik A."/>
            <person name="Scott J."/>
            <person name="Pierce K.A."/>
            <person name="Xavier R.J."/>
            <person name="Alm E.J."/>
        </authorList>
    </citation>
    <scope>NUCLEOTIDE SEQUENCE [LARGE SCALE GENOMIC DNA]</scope>
    <source>
        <strain evidence="2 4">BIOML-A7</strain>
    </source>
</reference>
<evidence type="ECO:0000313" key="4">
    <source>
        <dbReference type="Proteomes" id="UP000449193"/>
    </source>
</evidence>
<dbReference type="Proteomes" id="UP000032483">
    <property type="component" value="Unassembled WGS sequence"/>
</dbReference>
<organism evidence="1 3">
    <name type="scientific">Ruthenibacterium lactatiformans</name>
    <dbReference type="NCBI Taxonomy" id="1550024"/>
    <lineage>
        <taxon>Bacteria</taxon>
        <taxon>Bacillati</taxon>
        <taxon>Bacillota</taxon>
        <taxon>Clostridia</taxon>
        <taxon>Eubacteriales</taxon>
        <taxon>Oscillospiraceae</taxon>
        <taxon>Ruthenibacterium</taxon>
    </lineage>
</organism>
<dbReference type="EMBL" id="JXXK01000025">
    <property type="protein sequence ID" value="KJF39006.1"/>
    <property type="molecule type" value="Genomic_DNA"/>
</dbReference>
<evidence type="ECO:0000313" key="1">
    <source>
        <dbReference type="EMBL" id="KJF39006.1"/>
    </source>
</evidence>